<comment type="caution">
    <text evidence="1">The sequence shown here is derived from an EMBL/GenBank/DDBJ whole genome shotgun (WGS) entry which is preliminary data.</text>
</comment>
<evidence type="ECO:0000313" key="1">
    <source>
        <dbReference type="EMBL" id="RKE52723.1"/>
    </source>
</evidence>
<accession>A0A420B7S1</accession>
<proteinExistence type="predicted"/>
<evidence type="ECO:0000313" key="2">
    <source>
        <dbReference type="Proteomes" id="UP000286246"/>
    </source>
</evidence>
<protein>
    <submittedName>
        <fullName evidence="1">Uncharacterized protein</fullName>
    </submittedName>
</protein>
<keyword evidence="2" id="KW-1185">Reference proteome</keyword>
<organism evidence="1 2">
    <name type="scientific">Sphingobacterium detergens</name>
    <dbReference type="NCBI Taxonomy" id="1145106"/>
    <lineage>
        <taxon>Bacteria</taxon>
        <taxon>Pseudomonadati</taxon>
        <taxon>Bacteroidota</taxon>
        <taxon>Sphingobacteriia</taxon>
        <taxon>Sphingobacteriales</taxon>
        <taxon>Sphingobacteriaceae</taxon>
        <taxon>Sphingobacterium</taxon>
    </lineage>
</organism>
<reference evidence="1 2" key="1">
    <citation type="submission" date="2018-09" db="EMBL/GenBank/DDBJ databases">
        <title>Genomic Encyclopedia of Type Strains, Phase III (KMG-III): the genomes of soil and plant-associated and newly described type strains.</title>
        <authorList>
            <person name="Whitman W."/>
        </authorList>
    </citation>
    <scope>NUCLEOTIDE SEQUENCE [LARGE SCALE GENOMIC DNA]</scope>
    <source>
        <strain evidence="1 2">CECT 7938</strain>
    </source>
</reference>
<dbReference type="Proteomes" id="UP000286246">
    <property type="component" value="Unassembled WGS sequence"/>
</dbReference>
<sequence>MKNLNLGEEIGEVLGKGLVASGCSELPNNHTAWRIMQQKMILRLF</sequence>
<dbReference type="EMBL" id="RAPY01000002">
    <property type="protein sequence ID" value="RKE52723.1"/>
    <property type="molecule type" value="Genomic_DNA"/>
</dbReference>
<gene>
    <name evidence="1" type="ORF">DFQ12_2967</name>
</gene>
<name>A0A420B7S1_SPHD1</name>
<dbReference type="AlphaFoldDB" id="A0A420B7S1"/>